<gene>
    <name evidence="1" type="ORF">ACFQFQ_06800</name>
</gene>
<reference evidence="2" key="1">
    <citation type="journal article" date="2019" name="Int. J. Syst. Evol. Microbiol.">
        <title>The Global Catalogue of Microorganisms (GCM) 10K type strain sequencing project: providing services to taxonomists for standard genome sequencing and annotation.</title>
        <authorList>
            <consortium name="The Broad Institute Genomics Platform"/>
            <consortium name="The Broad Institute Genome Sequencing Center for Infectious Disease"/>
            <person name="Wu L."/>
            <person name="Ma J."/>
        </authorList>
    </citation>
    <scope>NUCLEOTIDE SEQUENCE [LARGE SCALE GENOMIC DNA]</scope>
    <source>
        <strain evidence="2">CCUG 66188</strain>
    </source>
</reference>
<evidence type="ECO:0000313" key="2">
    <source>
        <dbReference type="Proteomes" id="UP001596353"/>
    </source>
</evidence>
<organism evidence="1 2">
    <name type="scientific">Sulfitobacter porphyrae</name>
    <dbReference type="NCBI Taxonomy" id="1246864"/>
    <lineage>
        <taxon>Bacteria</taxon>
        <taxon>Pseudomonadati</taxon>
        <taxon>Pseudomonadota</taxon>
        <taxon>Alphaproteobacteria</taxon>
        <taxon>Rhodobacterales</taxon>
        <taxon>Roseobacteraceae</taxon>
        <taxon>Sulfitobacter</taxon>
    </lineage>
</organism>
<keyword evidence="2" id="KW-1185">Reference proteome</keyword>
<comment type="caution">
    <text evidence="1">The sequence shown here is derived from an EMBL/GenBank/DDBJ whole genome shotgun (WGS) entry which is preliminary data.</text>
</comment>
<name>A0ABW2B0S3_9RHOB</name>
<accession>A0ABW2B0S3</accession>
<dbReference type="EMBL" id="JBHSWG010000001">
    <property type="protein sequence ID" value="MFC6759270.1"/>
    <property type="molecule type" value="Genomic_DNA"/>
</dbReference>
<dbReference type="Proteomes" id="UP001596353">
    <property type="component" value="Unassembled WGS sequence"/>
</dbReference>
<evidence type="ECO:0008006" key="3">
    <source>
        <dbReference type="Google" id="ProtNLM"/>
    </source>
</evidence>
<proteinExistence type="predicted"/>
<evidence type="ECO:0000313" key="1">
    <source>
        <dbReference type="EMBL" id="MFC6759270.1"/>
    </source>
</evidence>
<sequence length="434" mass="47350">MQEITLPEARALAIEALSRGDPLLAHGLAQGLLQADPKSSFAYFTLAQAQKLMGQPTPARRSAAKSYRYADQSLHRFEAARLAAGLAYAEERPTLAQLWVRRAAQNAPNVQTERQLARDYSRLRAENPLSFSMQGGIRPSSNVNNGSDMAVQIIDGLPYIGTLNGAAQALSGLDAHIDGRLGYRLRGTKRSRTTMQARMYVRRVALSSGARALAPTARNSDYGTTFAEIGLHHEFVIGNTGATGQAGLSFGQLWAAGARSYDFTRLALGRNWRLGENTRLALDGTVELRKSARDPFFDSQVYAVVAGVDHKLRSGDRIGLTLNLRQTDSRFFNAGNSSATIRASYGFGRQIGPARISAGLTAGYTDYPDFALVFVVPGGRQDRSLFADMNFFFPDIDYAGFAPNLRISAGRTSSNVSRYETRQFSVSLGIRSKF</sequence>
<protein>
    <recommendedName>
        <fullName evidence="3">DUF560 domain-containing protein</fullName>
    </recommendedName>
</protein>